<organism evidence="6 7">
    <name type="scientific">Thiohalomonas denitrificans</name>
    <dbReference type="NCBI Taxonomy" id="415747"/>
    <lineage>
        <taxon>Bacteria</taxon>
        <taxon>Pseudomonadati</taxon>
        <taxon>Pseudomonadota</taxon>
        <taxon>Gammaproteobacteria</taxon>
        <taxon>Thiohalomonadales</taxon>
        <taxon>Thiohalomonadaceae</taxon>
        <taxon>Thiohalomonas</taxon>
    </lineage>
</organism>
<proteinExistence type="predicted"/>
<keyword evidence="2" id="KW-0863">Zinc-finger</keyword>
<evidence type="ECO:0000256" key="3">
    <source>
        <dbReference type="ARBA" id="ARBA00022833"/>
    </source>
</evidence>
<dbReference type="Proteomes" id="UP000199648">
    <property type="component" value="Unassembled WGS sequence"/>
</dbReference>
<dbReference type="PANTHER" id="PTHR33823">
    <property type="entry name" value="RNA POLYMERASE-BINDING TRANSCRIPTION FACTOR DKSA-RELATED"/>
    <property type="match status" value="1"/>
</dbReference>
<dbReference type="PROSITE" id="PS51128">
    <property type="entry name" value="ZF_DKSA_2"/>
    <property type="match status" value="1"/>
</dbReference>
<keyword evidence="3" id="KW-0862">Zinc</keyword>
<dbReference type="InterPro" id="IPR000962">
    <property type="entry name" value="Znf_DskA_TraR"/>
</dbReference>
<keyword evidence="1" id="KW-0479">Metal-binding</keyword>
<evidence type="ECO:0000256" key="2">
    <source>
        <dbReference type="ARBA" id="ARBA00022771"/>
    </source>
</evidence>
<evidence type="ECO:0000256" key="4">
    <source>
        <dbReference type="PROSITE-ProRule" id="PRU00510"/>
    </source>
</evidence>
<evidence type="ECO:0000313" key="7">
    <source>
        <dbReference type="Proteomes" id="UP000199648"/>
    </source>
</evidence>
<protein>
    <submittedName>
        <fullName evidence="6">Transcriptional regulator, TraR/DksA family</fullName>
    </submittedName>
</protein>
<accession>A0A1G5Q729</accession>
<evidence type="ECO:0000313" key="6">
    <source>
        <dbReference type="EMBL" id="SCZ57685.1"/>
    </source>
</evidence>
<reference evidence="6 7" key="1">
    <citation type="submission" date="2016-10" db="EMBL/GenBank/DDBJ databases">
        <authorList>
            <person name="de Groot N.N."/>
        </authorList>
    </citation>
    <scope>NUCLEOTIDE SEQUENCE [LARGE SCALE GENOMIC DNA]</scope>
    <source>
        <strain evidence="6 7">HLD2</strain>
    </source>
</reference>
<dbReference type="Pfam" id="PF01258">
    <property type="entry name" value="zf-dskA_traR"/>
    <property type="match status" value="1"/>
</dbReference>
<dbReference type="GO" id="GO:0008270">
    <property type="term" value="F:zinc ion binding"/>
    <property type="evidence" value="ECO:0007669"/>
    <property type="project" value="UniProtKB-KW"/>
</dbReference>
<feature type="zinc finger region" description="dksA C4-type" evidence="4">
    <location>
        <begin position="91"/>
        <end position="115"/>
    </location>
</feature>
<evidence type="ECO:0000259" key="5">
    <source>
        <dbReference type="Pfam" id="PF01258"/>
    </source>
</evidence>
<dbReference type="RefSeq" id="WP_245688264.1">
    <property type="nucleotide sequence ID" value="NZ_FMWD01000004.1"/>
</dbReference>
<dbReference type="SUPFAM" id="SSF109635">
    <property type="entry name" value="DnaK suppressor protein DksA, alpha-hairpin domain"/>
    <property type="match status" value="1"/>
</dbReference>
<dbReference type="InterPro" id="IPR037187">
    <property type="entry name" value="DnaK_N"/>
</dbReference>
<dbReference type="STRING" id="415747.SAMN03097708_01484"/>
<dbReference type="EMBL" id="FMWD01000004">
    <property type="protein sequence ID" value="SCZ57685.1"/>
    <property type="molecule type" value="Genomic_DNA"/>
</dbReference>
<dbReference type="PANTHER" id="PTHR33823:SF4">
    <property type="entry name" value="GENERAL STRESS PROTEIN 16O"/>
    <property type="match status" value="1"/>
</dbReference>
<dbReference type="SUPFAM" id="SSF57716">
    <property type="entry name" value="Glucocorticoid receptor-like (DNA-binding domain)"/>
    <property type="match status" value="1"/>
</dbReference>
<feature type="domain" description="Zinc finger DksA/TraR C4-type" evidence="5">
    <location>
        <begin position="86"/>
        <end position="121"/>
    </location>
</feature>
<dbReference type="Gene3D" id="1.20.120.910">
    <property type="entry name" value="DksA, coiled-coil domain"/>
    <property type="match status" value="1"/>
</dbReference>
<name>A0A1G5Q729_9GAMM</name>
<dbReference type="AlphaFoldDB" id="A0A1G5Q729"/>
<keyword evidence="7" id="KW-1185">Reference proteome</keyword>
<sequence length="132" mass="15803">MDHLSEEQRRALRHRLQERHQQLRDEIREELLKADREQYSDLAGQVHDPGEESVADLLSDINNSMVDNYIRDLRHVEVALERINEGTYGICDECGIEIPFERLEAYPTAIRCIEDQERYEKLYRERRHRPSL</sequence>
<evidence type="ECO:0000256" key="1">
    <source>
        <dbReference type="ARBA" id="ARBA00022723"/>
    </source>
</evidence>
<gene>
    <name evidence="6" type="ORF">SAMN03097708_01484</name>
</gene>